<dbReference type="AlphaFoldDB" id="L0WE72"/>
<dbReference type="PATRIC" id="fig|1177179.3.peg.1115"/>
<keyword evidence="1" id="KW-1133">Transmembrane helix</keyword>
<organism evidence="2 3">
    <name type="scientific">Alcanivorax hongdengensis A-11-3</name>
    <dbReference type="NCBI Taxonomy" id="1177179"/>
    <lineage>
        <taxon>Bacteria</taxon>
        <taxon>Pseudomonadati</taxon>
        <taxon>Pseudomonadota</taxon>
        <taxon>Gammaproteobacteria</taxon>
        <taxon>Oceanospirillales</taxon>
        <taxon>Alcanivoracaceae</taxon>
        <taxon>Alcanivorax</taxon>
    </lineage>
</organism>
<evidence type="ECO:0000313" key="3">
    <source>
        <dbReference type="Proteomes" id="UP000010164"/>
    </source>
</evidence>
<keyword evidence="1" id="KW-0812">Transmembrane</keyword>
<dbReference type="PROSITE" id="PS51318">
    <property type="entry name" value="TAT"/>
    <property type="match status" value="1"/>
</dbReference>
<dbReference type="RefSeq" id="WP_008928295.1">
    <property type="nucleotide sequence ID" value="NZ_AMRJ01000005.1"/>
</dbReference>
<dbReference type="OrthoDB" id="6077162at2"/>
<accession>L0WE72</accession>
<feature type="transmembrane region" description="Helical" evidence="1">
    <location>
        <begin position="23"/>
        <end position="45"/>
    </location>
</feature>
<protein>
    <recommendedName>
        <fullName evidence="4">Gluconate 2-dehydrogenase subunit 3 family protein</fullName>
    </recommendedName>
</protein>
<dbReference type="InterPro" id="IPR006311">
    <property type="entry name" value="TAT_signal"/>
</dbReference>
<evidence type="ECO:0008006" key="4">
    <source>
        <dbReference type="Google" id="ProtNLM"/>
    </source>
</evidence>
<evidence type="ECO:0000256" key="1">
    <source>
        <dbReference type="SAM" id="Phobius"/>
    </source>
</evidence>
<name>L0WE72_9GAMM</name>
<gene>
    <name evidence="2" type="ORF">A11A3_05554</name>
</gene>
<keyword evidence="3" id="KW-1185">Reference proteome</keyword>
<sequence>MNSVSPARQVSRTLQQGFGRRRFLKWTLMGGAGVAAVAAGGFALLRRSALDDQPVPADISGLSHSEYHLFARCQQVLLPTEGTELHPSDSLPVVANVAAILSFMAAPVRKQLGMGLSLFDNAAVFSHGCRFVDLDDDSARRYFDQWGQGAVIQRTLATAIKQLTYTAYWREPATWPAVEFDGPVTDKWGLAYLGNAPLPQEDGEGRV</sequence>
<dbReference type="eggNOG" id="ENOG5034AIA">
    <property type="taxonomic scope" value="Bacteria"/>
</dbReference>
<dbReference type="Proteomes" id="UP000010164">
    <property type="component" value="Unassembled WGS sequence"/>
</dbReference>
<comment type="caution">
    <text evidence="2">The sequence shown here is derived from an EMBL/GenBank/DDBJ whole genome shotgun (WGS) entry which is preliminary data.</text>
</comment>
<reference evidence="2 3" key="1">
    <citation type="journal article" date="2012" name="J. Bacteriol.">
        <title>Genome Sequence of the Alkane-Degrading Bacterium Alcanivorax hongdengensis Type Strain A-11-3.</title>
        <authorList>
            <person name="Lai Q."/>
            <person name="Shao Z."/>
        </authorList>
    </citation>
    <scope>NUCLEOTIDE SEQUENCE [LARGE SCALE GENOMIC DNA]</scope>
    <source>
        <strain evidence="2 3">A-11-3</strain>
    </source>
</reference>
<proteinExistence type="predicted"/>
<dbReference type="STRING" id="1177179.A11A3_05554"/>
<evidence type="ECO:0000313" key="2">
    <source>
        <dbReference type="EMBL" id="EKF75133.1"/>
    </source>
</evidence>
<dbReference type="EMBL" id="AMRJ01000005">
    <property type="protein sequence ID" value="EKF75133.1"/>
    <property type="molecule type" value="Genomic_DNA"/>
</dbReference>
<keyword evidence="1" id="KW-0472">Membrane</keyword>